<sequence length="227" mass="24156">MSFSSPNGLFSSPNVKFSSPTRRLTRQGLRASDVAGMHQASDVGQLQAASAKACTHRTWHMRIGQATSSNDGQHQPRVARIRCGLCTTLSQRREWPTRIALGLHITSTSGVDCLHLPCLAHNGQPTSDVACPHRSWPVNINQPTSDIDWTHLPWTAHNGQPTSAVACTQRSADVGRGLAASPLDCTQQLANVGRGLAASPLDCTQRSADIGRGLPASAVACPTLVEV</sequence>
<dbReference type="PANTHER" id="PTHR33187">
    <property type="entry name" value="WU:FI09B08"/>
    <property type="match status" value="1"/>
</dbReference>
<dbReference type="Gramene" id="PGSC0003DMT400085053">
    <property type="protein sequence ID" value="PGSC0003DMT400085053"/>
    <property type="gene ID" value="PGSC0003DMG400034624"/>
</dbReference>
<name>M1D8M9_SOLTU</name>
<dbReference type="HOGENOM" id="CLU_090161_0_0_1"/>
<dbReference type="AlphaFoldDB" id="M1D8M9"/>
<proteinExistence type="predicted"/>
<keyword evidence="3" id="KW-1185">Reference proteome</keyword>
<feature type="compositionally biased region" description="Polar residues" evidence="1">
    <location>
        <begin position="1"/>
        <end position="22"/>
    </location>
</feature>
<accession>M1D8M9</accession>
<evidence type="ECO:0000313" key="3">
    <source>
        <dbReference type="Proteomes" id="UP000011115"/>
    </source>
</evidence>
<dbReference type="PANTHER" id="PTHR33187:SF11">
    <property type="entry name" value="AMINOTRANSFERASE-LIKE PLANT MOBILE DOMAIN-CONTAINING PROTEIN"/>
    <property type="match status" value="1"/>
</dbReference>
<reference evidence="3" key="1">
    <citation type="journal article" date="2011" name="Nature">
        <title>Genome sequence and analysis of the tuber crop potato.</title>
        <authorList>
            <consortium name="The Potato Genome Sequencing Consortium"/>
        </authorList>
    </citation>
    <scope>NUCLEOTIDE SEQUENCE [LARGE SCALE GENOMIC DNA]</scope>
    <source>
        <strain evidence="3">cv. DM1-3 516 R44</strain>
    </source>
</reference>
<evidence type="ECO:0000256" key="1">
    <source>
        <dbReference type="SAM" id="MobiDB-lite"/>
    </source>
</evidence>
<feature type="region of interest" description="Disordered" evidence="1">
    <location>
        <begin position="1"/>
        <end position="24"/>
    </location>
</feature>
<organism evidence="2 3">
    <name type="scientific">Solanum tuberosum</name>
    <name type="common">Potato</name>
    <dbReference type="NCBI Taxonomy" id="4113"/>
    <lineage>
        <taxon>Eukaryota</taxon>
        <taxon>Viridiplantae</taxon>
        <taxon>Streptophyta</taxon>
        <taxon>Embryophyta</taxon>
        <taxon>Tracheophyta</taxon>
        <taxon>Spermatophyta</taxon>
        <taxon>Magnoliopsida</taxon>
        <taxon>eudicotyledons</taxon>
        <taxon>Gunneridae</taxon>
        <taxon>Pentapetalae</taxon>
        <taxon>asterids</taxon>
        <taxon>lamiids</taxon>
        <taxon>Solanales</taxon>
        <taxon>Solanaceae</taxon>
        <taxon>Solanoideae</taxon>
        <taxon>Solaneae</taxon>
        <taxon>Solanum</taxon>
    </lineage>
</organism>
<dbReference type="Proteomes" id="UP000011115">
    <property type="component" value="Unassembled WGS sequence"/>
</dbReference>
<dbReference type="EnsemblPlants" id="PGSC0003DMT400085053">
    <property type="protein sequence ID" value="PGSC0003DMT400085053"/>
    <property type="gene ID" value="PGSC0003DMG400034624"/>
</dbReference>
<dbReference type="PaxDb" id="4113-PGSC0003DMT400085053"/>
<reference evidence="2" key="2">
    <citation type="submission" date="2015-06" db="UniProtKB">
        <authorList>
            <consortium name="EnsemblPlants"/>
        </authorList>
    </citation>
    <scope>IDENTIFICATION</scope>
    <source>
        <strain evidence="2">DM1-3 516 R44</strain>
    </source>
</reference>
<protein>
    <submittedName>
        <fullName evidence="2">Uncharacterized protein</fullName>
    </submittedName>
</protein>
<evidence type="ECO:0000313" key="2">
    <source>
        <dbReference type="EnsemblPlants" id="PGSC0003DMT400085053"/>
    </source>
</evidence>
<dbReference type="InParanoid" id="M1D8M9"/>